<keyword evidence="2" id="KW-1185">Reference proteome</keyword>
<accession>A0ABM7W9R4</accession>
<sequence length="238" mass="26904">MIEFYRSHHQKIALVLHSLNGTLLHEHRCYFGGGTAIALKYGEYRESVDMDFLISDLSSYRQLRALLTGPYAFTSILRTPENSYFSHHPIRADQYGIRTILSVLGQPIKFEIVFESRMPLADPGSHDMVCGVATLTSGDMVASKLLANSDRWRDESVFSRDIIDLAMLHPSLGLLRQALAKAEQAYGQSIREDANKAIDFTLSRPTYVDRCLQALSISVPKAQLWQRMKELKKKVVQA</sequence>
<evidence type="ECO:0000313" key="2">
    <source>
        <dbReference type="Proteomes" id="UP000830055"/>
    </source>
</evidence>
<dbReference type="EMBL" id="AP025516">
    <property type="protein sequence ID" value="BDD87679.1"/>
    <property type="molecule type" value="Genomic_DNA"/>
</dbReference>
<evidence type="ECO:0000313" key="1">
    <source>
        <dbReference type="EMBL" id="BDD87679.1"/>
    </source>
</evidence>
<dbReference type="Gene3D" id="3.10.450.620">
    <property type="entry name" value="JHP933, nucleotidyltransferase-like core domain"/>
    <property type="match status" value="1"/>
</dbReference>
<dbReference type="Pfam" id="PF08843">
    <property type="entry name" value="AbiEii"/>
    <property type="match status" value="1"/>
</dbReference>
<gene>
    <name evidence="1" type="ORF">DPPLL_20440</name>
</gene>
<evidence type="ECO:0008006" key="3">
    <source>
        <dbReference type="Google" id="ProtNLM"/>
    </source>
</evidence>
<organism evidence="1 2">
    <name type="scientific">Desulfofustis limnaeus</name>
    <dbReference type="NCBI Taxonomy" id="2740163"/>
    <lineage>
        <taxon>Bacteria</taxon>
        <taxon>Pseudomonadati</taxon>
        <taxon>Thermodesulfobacteriota</taxon>
        <taxon>Desulfobulbia</taxon>
        <taxon>Desulfobulbales</taxon>
        <taxon>Desulfocapsaceae</taxon>
        <taxon>Desulfofustis</taxon>
    </lineage>
</organism>
<proteinExistence type="predicted"/>
<name>A0ABM7W9R4_9BACT</name>
<dbReference type="Proteomes" id="UP000830055">
    <property type="component" value="Chromosome"/>
</dbReference>
<dbReference type="RefSeq" id="WP_284151096.1">
    <property type="nucleotide sequence ID" value="NZ_AP025516.1"/>
</dbReference>
<dbReference type="InterPro" id="IPR014942">
    <property type="entry name" value="AbiEii"/>
</dbReference>
<reference evidence="1 2" key="1">
    <citation type="submission" date="2022-01" db="EMBL/GenBank/DDBJ databases">
        <title>Desulfofustis limnae sp. nov., a novel mesophilic sulfate-reducing bacterium isolated from marsh soil.</title>
        <authorList>
            <person name="Watanabe M."/>
            <person name="Takahashi A."/>
            <person name="Kojima H."/>
            <person name="Fukui M."/>
        </authorList>
    </citation>
    <scope>NUCLEOTIDE SEQUENCE [LARGE SCALE GENOMIC DNA]</scope>
    <source>
        <strain evidence="1 2">PPLL</strain>
    </source>
</reference>
<protein>
    <recommendedName>
        <fullName evidence="3">Nucleotidyl transferase AbiEii/AbiGii toxin family protein</fullName>
    </recommendedName>
</protein>